<dbReference type="AlphaFoldDB" id="A0A139AP59"/>
<accession>A0A139AP59</accession>
<dbReference type="Proteomes" id="UP000070544">
    <property type="component" value="Unassembled WGS sequence"/>
</dbReference>
<reference evidence="2 3" key="1">
    <citation type="journal article" date="2015" name="Genome Biol. Evol.">
        <title>Phylogenomic analyses indicate that early fungi evolved digesting cell walls of algal ancestors of land plants.</title>
        <authorList>
            <person name="Chang Y."/>
            <person name="Wang S."/>
            <person name="Sekimoto S."/>
            <person name="Aerts A.L."/>
            <person name="Choi C."/>
            <person name="Clum A."/>
            <person name="LaButti K.M."/>
            <person name="Lindquist E.A."/>
            <person name="Yee Ngan C."/>
            <person name="Ohm R.A."/>
            <person name="Salamov A.A."/>
            <person name="Grigoriev I.V."/>
            <person name="Spatafora J.W."/>
            <person name="Berbee M.L."/>
        </authorList>
    </citation>
    <scope>NUCLEOTIDE SEQUENCE [LARGE SCALE GENOMIC DNA]</scope>
    <source>
        <strain evidence="2 3">JEL478</strain>
    </source>
</reference>
<keyword evidence="1" id="KW-0812">Transmembrane</keyword>
<keyword evidence="3" id="KW-1185">Reference proteome</keyword>
<sequence>MALSKWITSSTHQWYTQWPYMIFVAGAPLAHWAVTASKQWPAQKRFWWGWAAVFTALMVGNRLYWWHDAGYAGDERAKWWGELQTENDHGVPRIGTYSKETWGHH</sequence>
<proteinExistence type="predicted"/>
<gene>
    <name evidence="2" type="ORF">M427DRAFT_153414</name>
</gene>
<evidence type="ECO:0000256" key="1">
    <source>
        <dbReference type="SAM" id="Phobius"/>
    </source>
</evidence>
<organism evidence="2 3">
    <name type="scientific">Gonapodya prolifera (strain JEL478)</name>
    <name type="common">Monoblepharis prolifera</name>
    <dbReference type="NCBI Taxonomy" id="1344416"/>
    <lineage>
        <taxon>Eukaryota</taxon>
        <taxon>Fungi</taxon>
        <taxon>Fungi incertae sedis</taxon>
        <taxon>Chytridiomycota</taxon>
        <taxon>Chytridiomycota incertae sedis</taxon>
        <taxon>Monoblepharidomycetes</taxon>
        <taxon>Monoblepharidales</taxon>
        <taxon>Gonapodyaceae</taxon>
        <taxon>Gonapodya</taxon>
    </lineage>
</organism>
<evidence type="ECO:0000313" key="2">
    <source>
        <dbReference type="EMBL" id="KXS18275.1"/>
    </source>
</evidence>
<evidence type="ECO:0000313" key="3">
    <source>
        <dbReference type="Proteomes" id="UP000070544"/>
    </source>
</evidence>
<keyword evidence="1" id="KW-1133">Transmembrane helix</keyword>
<feature type="transmembrane region" description="Helical" evidence="1">
    <location>
        <begin position="46"/>
        <end position="65"/>
    </location>
</feature>
<dbReference type="EMBL" id="KQ965743">
    <property type="protein sequence ID" value="KXS18275.1"/>
    <property type="molecule type" value="Genomic_DNA"/>
</dbReference>
<name>A0A139AP59_GONPJ</name>
<feature type="transmembrane region" description="Helical" evidence="1">
    <location>
        <begin position="18"/>
        <end position="34"/>
    </location>
</feature>
<protein>
    <submittedName>
        <fullName evidence="2">Uncharacterized protein</fullName>
    </submittedName>
</protein>
<keyword evidence="1" id="KW-0472">Membrane</keyword>